<dbReference type="Proteomes" id="UP001152795">
    <property type="component" value="Unassembled WGS sequence"/>
</dbReference>
<dbReference type="AlphaFoldDB" id="A0A6S7K117"/>
<accession>A0A6S7K117</accession>
<protein>
    <submittedName>
        <fullName evidence="1">Uncharacterized protein</fullName>
    </submittedName>
</protein>
<reference evidence="1" key="1">
    <citation type="submission" date="2020-04" db="EMBL/GenBank/DDBJ databases">
        <authorList>
            <person name="Alioto T."/>
            <person name="Alioto T."/>
            <person name="Gomez Garrido J."/>
        </authorList>
    </citation>
    <scope>NUCLEOTIDE SEQUENCE</scope>
    <source>
        <strain evidence="1">A484AB</strain>
    </source>
</reference>
<evidence type="ECO:0000313" key="2">
    <source>
        <dbReference type="Proteomes" id="UP001152795"/>
    </source>
</evidence>
<sequence length="526" mass="58537">MKNTMLLDVRLRNGIRDKFTTNDNECMNSKFKKHVNYKASDLPKFIKDAEEFVRADQIVIEAAFAGTGEYRFVEGYETFNVGSKWWSFSPVKRVAHFNRFLEACKCGPSTQICSAIPQITQSSAESSDVSVSPNSSITVRTENSFLMPAVNIAADVLKGILNKAEKLVQENLVSDIKGKGNKQVAIASHSDVYPRIVVREDRKRRGENVVELKCGPGKGCLNFSTHGMCSHTQAAAVAWDVKLEYWKFLETSKKIGTSLQNLSRHGLPNGSGKKDNQIKRGSNKRQKNSSQTSSLPINSTTILSTHHAMLPPCNNQQLNSNAAVSQLSSSITITGNTLPLRGNTLPLRGNTLPLQSANRYENITSIAPRTPVPPPTRGEASINTRTFASVQLRHPLNCPAPCVIPNVPAPVPDNPRPQSGHFWLYLLQFCPAQVSVCFGCSQSLKINGKICQPPHDLVIVSNMVRVYPHNGEQMSRRSNVYFHFNMDCVKKKQPAFHFGYLFLPPDVIRYLQEVHYQFLALQGLRL</sequence>
<keyword evidence="2" id="KW-1185">Reference proteome</keyword>
<proteinExistence type="predicted"/>
<comment type="caution">
    <text evidence="1">The sequence shown here is derived from an EMBL/GenBank/DDBJ whole genome shotgun (WGS) entry which is preliminary data.</text>
</comment>
<dbReference type="EMBL" id="CACRXK020024898">
    <property type="protein sequence ID" value="CAB4039055.1"/>
    <property type="molecule type" value="Genomic_DNA"/>
</dbReference>
<gene>
    <name evidence="1" type="ORF">PACLA_8A085342</name>
</gene>
<name>A0A6S7K117_PARCT</name>
<evidence type="ECO:0000313" key="1">
    <source>
        <dbReference type="EMBL" id="CAB4039055.1"/>
    </source>
</evidence>
<organism evidence="1 2">
    <name type="scientific">Paramuricea clavata</name>
    <name type="common">Red gorgonian</name>
    <name type="synonym">Violescent sea-whip</name>
    <dbReference type="NCBI Taxonomy" id="317549"/>
    <lineage>
        <taxon>Eukaryota</taxon>
        <taxon>Metazoa</taxon>
        <taxon>Cnidaria</taxon>
        <taxon>Anthozoa</taxon>
        <taxon>Octocorallia</taxon>
        <taxon>Malacalcyonacea</taxon>
        <taxon>Plexauridae</taxon>
        <taxon>Paramuricea</taxon>
    </lineage>
</organism>